<dbReference type="SMART" id="SM00595">
    <property type="entry name" value="MADF"/>
    <property type="match status" value="1"/>
</dbReference>
<comment type="subcellular location">
    <subcellularLocation>
        <location evidence="2">Nucleus</location>
    </subcellularLocation>
</comment>
<dbReference type="SMART" id="SM00754">
    <property type="entry name" value="CHRD"/>
    <property type="match status" value="1"/>
</dbReference>
<proteinExistence type="predicted"/>
<dbReference type="GO" id="GO:0009953">
    <property type="term" value="P:dorsal/ventral pattern formation"/>
    <property type="evidence" value="ECO:0007669"/>
    <property type="project" value="TreeGrafter"/>
</dbReference>
<sequence>MCELHHTLVLVILWSLLCSTVNGLRDWDVRLVPIGVRSKSEIQDLPVAERFNSKLKFLSVCSQQVIRPAAAIMSLNEALIAAVQKRQALYDKTDDNYSNRVFIARQWQEIGKEIGMDDQGARKKWTTIRDYFQKTHRQLTTTRSGSGADKQKKWYLYDSLLFLLPHIGDRATCSNLSPEQQEEESESIRGIESPRDRSHTPSPVPTTASTSTQGSEAQPLITPRPRKRKFPQERYTINPVDERMLDTITSIGDKLTQKEAPDEDELFCKSLVSKIRSLDPFSKMECQAEIQMVIPKYMRRPHTGCYLGSQHYDFGARWSPMMDPVGVMVCVKCECLKVVRKGMVQTRGETVCRSIKERCPDVTCDKPWTLPGSCCKICRPEDDFETNLTFQPKRPAQIVPRPTDGHHLVRDGHQSSGATNVFTAILTGNPSSQTVTLTEQKTSAVAVVKLTMRPEGALDFVVKFSRLDQPKYLQIVDKHGVIQLQKAVVKSSTGEKKVCGTWTKVPPEYSSYLYNGLLVARITTSTYPNGLISGQITLDTDTPPELLSSVLTPLMSDGAGAWARSYKLIGKWRVNRNRYRRQLAQGKLRMRVLLGGTRMTPVLDGVINSRLSCEDYTAVASVPGMSAEPDASRQHLVRDAVVIGAVLTLADNGRVQYTVQMSDVISIGAKVKAIFLESSRSKRTRHRIWRGPVTSGRDLHIKEGLIKGSYSKMDVASLYRLLHYRMYLRVVFSHELEVKATLVSTGKKLIGEEANGKI</sequence>
<dbReference type="PROSITE" id="PS51031">
    <property type="entry name" value="BESS"/>
    <property type="match status" value="1"/>
</dbReference>
<feature type="domain" description="CHRD" evidence="6">
    <location>
        <begin position="418"/>
        <end position="541"/>
    </location>
</feature>
<evidence type="ECO:0000256" key="2">
    <source>
        <dbReference type="PROSITE-ProRule" id="PRU00371"/>
    </source>
</evidence>
<feature type="region of interest" description="Disordered" evidence="3">
    <location>
        <begin position="173"/>
        <end position="234"/>
    </location>
</feature>
<evidence type="ECO:0000256" key="1">
    <source>
        <dbReference type="PROSITE-ProRule" id="PRU00230"/>
    </source>
</evidence>
<feature type="chain" id="PRO_5044011063" evidence="4">
    <location>
        <begin position="24"/>
        <end position="758"/>
    </location>
</feature>
<evidence type="ECO:0000259" key="6">
    <source>
        <dbReference type="PROSITE" id="PS50933"/>
    </source>
</evidence>
<dbReference type="GO" id="GO:0005615">
    <property type="term" value="C:extracellular space"/>
    <property type="evidence" value="ECO:0007669"/>
    <property type="project" value="TreeGrafter"/>
</dbReference>
<dbReference type="GO" id="GO:0005634">
    <property type="term" value="C:nucleus"/>
    <property type="evidence" value="ECO:0007669"/>
    <property type="project" value="UniProtKB-SubCell"/>
</dbReference>
<organism evidence="9 10">
    <name type="scientific">Plakobranchus ocellatus</name>
    <dbReference type="NCBI Taxonomy" id="259542"/>
    <lineage>
        <taxon>Eukaryota</taxon>
        <taxon>Metazoa</taxon>
        <taxon>Spiralia</taxon>
        <taxon>Lophotrochozoa</taxon>
        <taxon>Mollusca</taxon>
        <taxon>Gastropoda</taxon>
        <taxon>Heterobranchia</taxon>
        <taxon>Euthyneura</taxon>
        <taxon>Panpulmonata</taxon>
        <taxon>Sacoglossa</taxon>
        <taxon>Placobranchoidea</taxon>
        <taxon>Plakobranchidae</taxon>
        <taxon>Plakobranchus</taxon>
    </lineage>
</organism>
<accession>A0AAV3ZE25</accession>
<name>A0AAV3ZE25_9GAST</name>
<evidence type="ECO:0000313" key="9">
    <source>
        <dbReference type="EMBL" id="GFN93526.1"/>
    </source>
</evidence>
<dbReference type="Pfam" id="PF10545">
    <property type="entry name" value="MADF_DNA_bdg"/>
    <property type="match status" value="1"/>
</dbReference>
<gene>
    <name evidence="9" type="ORF">PoB_002003200</name>
</gene>
<dbReference type="GO" id="GO:0036122">
    <property type="term" value="F:BMP binding"/>
    <property type="evidence" value="ECO:0007669"/>
    <property type="project" value="TreeGrafter"/>
</dbReference>
<dbReference type="InterPro" id="IPR004210">
    <property type="entry name" value="BESS_motif"/>
</dbReference>
<dbReference type="PROSITE" id="PS50933">
    <property type="entry name" value="CHRD"/>
    <property type="match status" value="1"/>
</dbReference>
<dbReference type="AlphaFoldDB" id="A0AAV3ZE25"/>
<dbReference type="GO" id="GO:0030514">
    <property type="term" value="P:negative regulation of BMP signaling pathway"/>
    <property type="evidence" value="ECO:0007669"/>
    <property type="project" value="TreeGrafter"/>
</dbReference>
<feature type="domain" description="MADF" evidence="7">
    <location>
        <begin position="78"/>
        <end position="168"/>
    </location>
</feature>
<reference evidence="9 10" key="1">
    <citation type="journal article" date="2021" name="Elife">
        <title>Chloroplast acquisition without the gene transfer in kleptoplastic sea slugs, Plakobranchus ocellatus.</title>
        <authorList>
            <person name="Maeda T."/>
            <person name="Takahashi S."/>
            <person name="Yoshida T."/>
            <person name="Shimamura S."/>
            <person name="Takaki Y."/>
            <person name="Nagai Y."/>
            <person name="Toyoda A."/>
            <person name="Suzuki Y."/>
            <person name="Arimoto A."/>
            <person name="Ishii H."/>
            <person name="Satoh N."/>
            <person name="Nishiyama T."/>
            <person name="Hasebe M."/>
            <person name="Maruyama T."/>
            <person name="Minagawa J."/>
            <person name="Obokata J."/>
            <person name="Shigenobu S."/>
        </authorList>
    </citation>
    <scope>NUCLEOTIDE SEQUENCE [LARGE SCALE GENOMIC DNA]</scope>
</reference>
<feature type="domain" description="BESS" evidence="8">
    <location>
        <begin position="261"/>
        <end position="300"/>
    </location>
</feature>
<keyword evidence="2" id="KW-0539">Nucleus</keyword>
<dbReference type="InterPro" id="IPR010895">
    <property type="entry name" value="CHRD"/>
</dbReference>
<feature type="domain" description="VWFC" evidence="5">
    <location>
        <begin position="303"/>
        <end position="379"/>
    </location>
</feature>
<feature type="signal peptide" evidence="4">
    <location>
        <begin position="1"/>
        <end position="23"/>
    </location>
</feature>
<dbReference type="GO" id="GO:0003677">
    <property type="term" value="F:DNA binding"/>
    <property type="evidence" value="ECO:0007669"/>
    <property type="project" value="InterPro"/>
</dbReference>
<dbReference type="InterPro" id="IPR006578">
    <property type="entry name" value="MADF-dom"/>
</dbReference>
<feature type="compositionally biased region" description="Basic and acidic residues" evidence="3">
    <location>
        <begin position="186"/>
        <end position="199"/>
    </location>
</feature>
<dbReference type="SUPFAM" id="SSF57603">
    <property type="entry name" value="FnI-like domain"/>
    <property type="match status" value="1"/>
</dbReference>
<keyword evidence="1" id="KW-0217">Developmental protein</keyword>
<dbReference type="PROSITE" id="PS51029">
    <property type="entry name" value="MADF"/>
    <property type="match status" value="1"/>
</dbReference>
<dbReference type="InterPro" id="IPR001007">
    <property type="entry name" value="VWF_dom"/>
</dbReference>
<dbReference type="Proteomes" id="UP000735302">
    <property type="component" value="Unassembled WGS sequence"/>
</dbReference>
<keyword evidence="4" id="KW-0732">Signal</keyword>
<dbReference type="PROSITE" id="PS50184">
    <property type="entry name" value="VWFC_2"/>
    <property type="match status" value="1"/>
</dbReference>
<evidence type="ECO:0000256" key="4">
    <source>
        <dbReference type="SAM" id="SignalP"/>
    </source>
</evidence>
<evidence type="ECO:0000259" key="8">
    <source>
        <dbReference type="PROSITE" id="PS51031"/>
    </source>
</evidence>
<evidence type="ECO:0000313" key="10">
    <source>
        <dbReference type="Proteomes" id="UP000735302"/>
    </source>
</evidence>
<keyword evidence="10" id="KW-1185">Reference proteome</keyword>
<dbReference type="PANTHER" id="PTHR46526">
    <property type="entry name" value="CHORDIN"/>
    <property type="match status" value="1"/>
</dbReference>
<evidence type="ECO:0000259" key="7">
    <source>
        <dbReference type="PROSITE" id="PS51029"/>
    </source>
</evidence>
<protein>
    <submittedName>
        <fullName evidence="9">Chordin-like</fullName>
    </submittedName>
</protein>
<comment type="caution">
    <text evidence="9">The sequence shown here is derived from an EMBL/GenBank/DDBJ whole genome shotgun (WGS) entry which is preliminary data.</text>
</comment>
<dbReference type="PANTHER" id="PTHR46526:SF1">
    <property type="entry name" value="CHORDIN"/>
    <property type="match status" value="1"/>
</dbReference>
<evidence type="ECO:0000259" key="5">
    <source>
        <dbReference type="PROSITE" id="PS50184"/>
    </source>
</evidence>
<evidence type="ECO:0000256" key="3">
    <source>
        <dbReference type="SAM" id="MobiDB-lite"/>
    </source>
</evidence>
<dbReference type="EMBL" id="BLXT01002352">
    <property type="protein sequence ID" value="GFN93526.1"/>
    <property type="molecule type" value="Genomic_DNA"/>
</dbReference>
<dbReference type="InterPro" id="IPR052278">
    <property type="entry name" value="Chordin-like_regulators"/>
</dbReference>